<dbReference type="EMBL" id="MIGC01001653">
    <property type="protein sequence ID" value="PHJ22489.1"/>
    <property type="molecule type" value="Genomic_DNA"/>
</dbReference>
<organism evidence="6 7">
    <name type="scientific">Cystoisospora suis</name>
    <dbReference type="NCBI Taxonomy" id="483139"/>
    <lineage>
        <taxon>Eukaryota</taxon>
        <taxon>Sar</taxon>
        <taxon>Alveolata</taxon>
        <taxon>Apicomplexa</taxon>
        <taxon>Conoidasida</taxon>
        <taxon>Coccidia</taxon>
        <taxon>Eucoccidiorida</taxon>
        <taxon>Eimeriorina</taxon>
        <taxon>Sarcocystidae</taxon>
        <taxon>Cystoisospora</taxon>
    </lineage>
</organism>
<feature type="compositionally biased region" description="Low complexity" evidence="4">
    <location>
        <begin position="898"/>
        <end position="907"/>
    </location>
</feature>
<keyword evidence="2 3" id="KW-0129">CBS domain</keyword>
<name>A0A2C6L1M0_9APIC</name>
<dbReference type="InterPro" id="IPR000644">
    <property type="entry name" value="CBS_dom"/>
</dbReference>
<dbReference type="Gene3D" id="3.10.580.10">
    <property type="entry name" value="CBS-domain"/>
    <property type="match status" value="1"/>
</dbReference>
<evidence type="ECO:0000313" key="7">
    <source>
        <dbReference type="Proteomes" id="UP000221165"/>
    </source>
</evidence>
<dbReference type="InterPro" id="IPR046342">
    <property type="entry name" value="CBS_dom_sf"/>
</dbReference>
<evidence type="ECO:0000259" key="5">
    <source>
        <dbReference type="PROSITE" id="PS51371"/>
    </source>
</evidence>
<dbReference type="Proteomes" id="UP000221165">
    <property type="component" value="Unassembled WGS sequence"/>
</dbReference>
<feature type="region of interest" description="Disordered" evidence="4">
    <location>
        <begin position="734"/>
        <end position="781"/>
    </location>
</feature>
<feature type="compositionally biased region" description="Basic and acidic residues" evidence="4">
    <location>
        <begin position="680"/>
        <end position="689"/>
    </location>
</feature>
<evidence type="ECO:0000256" key="1">
    <source>
        <dbReference type="ARBA" id="ARBA00022737"/>
    </source>
</evidence>
<proteinExistence type="predicted"/>
<dbReference type="PANTHER" id="PTHR13780:SF36">
    <property type="entry name" value="CBS DOMAIN-CONTAINING PROTEIN"/>
    <property type="match status" value="1"/>
</dbReference>
<feature type="compositionally biased region" description="Low complexity" evidence="4">
    <location>
        <begin position="479"/>
        <end position="488"/>
    </location>
</feature>
<feature type="domain" description="CBS" evidence="5">
    <location>
        <begin position="1109"/>
        <end position="1168"/>
    </location>
</feature>
<dbReference type="PANTHER" id="PTHR13780">
    <property type="entry name" value="AMP-ACTIVATED PROTEIN KINASE, GAMMA REGULATORY SUBUNIT"/>
    <property type="match status" value="1"/>
</dbReference>
<feature type="compositionally biased region" description="Low complexity" evidence="4">
    <location>
        <begin position="645"/>
        <end position="654"/>
    </location>
</feature>
<keyword evidence="7" id="KW-1185">Reference proteome</keyword>
<feature type="region of interest" description="Disordered" evidence="4">
    <location>
        <begin position="302"/>
        <end position="339"/>
    </location>
</feature>
<dbReference type="SMART" id="SM00116">
    <property type="entry name" value="CBS"/>
    <property type="match status" value="3"/>
</dbReference>
<feature type="compositionally biased region" description="Basic and acidic residues" evidence="4">
    <location>
        <begin position="319"/>
        <end position="329"/>
    </location>
</feature>
<comment type="caution">
    <text evidence="6">The sequence shown here is derived from an EMBL/GenBank/DDBJ whole genome shotgun (WGS) entry which is preliminary data.</text>
</comment>
<evidence type="ECO:0000313" key="6">
    <source>
        <dbReference type="EMBL" id="PHJ22489.1"/>
    </source>
</evidence>
<feature type="region of interest" description="Disordered" evidence="4">
    <location>
        <begin position="265"/>
        <end position="284"/>
    </location>
</feature>
<evidence type="ECO:0000256" key="2">
    <source>
        <dbReference type="ARBA" id="ARBA00023122"/>
    </source>
</evidence>
<feature type="compositionally biased region" description="Low complexity" evidence="4">
    <location>
        <begin position="755"/>
        <end position="770"/>
    </location>
</feature>
<dbReference type="RefSeq" id="XP_067924166.1">
    <property type="nucleotide sequence ID" value="XM_068063854.1"/>
</dbReference>
<feature type="region of interest" description="Disordered" evidence="4">
    <location>
        <begin position="804"/>
        <end position="907"/>
    </location>
</feature>
<dbReference type="OrthoDB" id="449052at2759"/>
<protein>
    <recommendedName>
        <fullName evidence="5">CBS domain-containing protein</fullName>
    </recommendedName>
</protein>
<reference evidence="6 7" key="1">
    <citation type="journal article" date="2017" name="Int. J. Parasitol.">
        <title>The genome of the protozoan parasite Cystoisospora suis and a reverse vaccinology approach to identify vaccine candidates.</title>
        <authorList>
            <person name="Palmieri N."/>
            <person name="Shrestha A."/>
            <person name="Ruttkowski B."/>
            <person name="Beck T."/>
            <person name="Vogl C."/>
            <person name="Tomley F."/>
            <person name="Blake D.P."/>
            <person name="Joachim A."/>
        </authorList>
    </citation>
    <scope>NUCLEOTIDE SEQUENCE [LARGE SCALE GENOMIC DNA]</scope>
    <source>
        <strain evidence="6 7">Wien I</strain>
    </source>
</reference>
<gene>
    <name evidence="6" type="ORF">CSUI_003658</name>
</gene>
<feature type="compositionally biased region" description="Polar residues" evidence="4">
    <location>
        <begin position="624"/>
        <end position="638"/>
    </location>
</feature>
<feature type="region of interest" description="Disordered" evidence="4">
    <location>
        <begin position="420"/>
        <end position="451"/>
    </location>
</feature>
<feature type="region of interest" description="Disordered" evidence="4">
    <location>
        <begin position="380"/>
        <end position="408"/>
    </location>
</feature>
<dbReference type="PROSITE" id="PS51371">
    <property type="entry name" value="CBS"/>
    <property type="match status" value="2"/>
</dbReference>
<dbReference type="SUPFAM" id="SSF54631">
    <property type="entry name" value="CBS-domain pair"/>
    <property type="match status" value="2"/>
</dbReference>
<dbReference type="CDD" id="cd02205">
    <property type="entry name" value="CBS_pair_SF"/>
    <property type="match status" value="1"/>
</dbReference>
<feature type="compositionally biased region" description="Low complexity" evidence="4">
    <location>
        <begin position="824"/>
        <end position="835"/>
    </location>
</feature>
<feature type="region of interest" description="Disordered" evidence="4">
    <location>
        <begin position="188"/>
        <end position="214"/>
    </location>
</feature>
<evidence type="ECO:0000256" key="3">
    <source>
        <dbReference type="PROSITE-ProRule" id="PRU00703"/>
    </source>
</evidence>
<evidence type="ECO:0000256" key="4">
    <source>
        <dbReference type="SAM" id="MobiDB-lite"/>
    </source>
</evidence>
<sequence length="1273" mass="138310">MQTGHGTSRIDRTPSDAGRHSDVAVCAVGCPAGPYHENRLKQQLNGEASSRRLLLKSSRSAMSSALDDSFLDVQIRRKQEVLRLRCLAHGEANEETVCAVKGLSGSALDPSVFMDDECWRCSPSEFNLLTSDHRRIARETAYSSTFVTAEDRDHTGRRQSSPGLFSASSRVHGFISRLRWKVRPEVKPEGGSLRSLAPSDLPKGVPPSSSSVFSLDGSRGDRLSFLHEGLREAALQQLDALASGEVENQLDAEFPLESSEVWKRHEQERWRGGKSKSQLMHAPQSKLNVYNQLFHSRYRNSSAGELTTSSTPSPPLPKTDGRAPAEADRGGTCPYHFSERSDASAHTECARSGQVEPLNLHKDSVELSGLLGVKNLRRQGASPRKSLSDLGNLGTEIVSSSGDTGSGLIRAETSDWRADSFRIEEEPSSDSSCERDGNNETDVESSAGLYHAGVTRETEILSRVRTGLDWGEKRGEGSSSGLSTQASSFRCSQREGRQFSQFSNPPSRGTENTDRNQIRRAHKQTSVSGREKRKPFDASGTVDFPSSGSGADENGKRSLSSSSQGRATQERNNCCDQPAPRRAGRQEVLVSSQSVSDNGTRVGRHSPVEAASPHSRRKLGGDTTGTQQAVSHAMSSSVAPKLDPDAGAEPAAPAVLGHLPSRGRSGKSDRGAPVLFSSKPHPESTELVGKRECTGEVSEMDTHLAAAHESVVWKAADGPSSLAGMRLECSSFGMPESTGSAMERHNVDDFPHQGGPPSSSPRGTGRTQSSRYERSRASSLRRSFSSLSSSISFLLGGWRSEQRTRALSRSRTSNPIPGHGGGAAANNTGASPADAQSPRSRTSPKEETGLSRRLRHRSRGLVPAPGPAGQRVGASSSSCNTRRGRDSGPHSLTHGRTSSFASSSVSASLPDCLLPDDRDKTLTQDTSPDFSSFSPRLAMFLTTCVENVLTRHPSGRPRVLVLNEKDSVGVFLRALQEKRLSSCVVRHTRRRFGVKSVYSFADARDFCYLVMRTLHLGPSLSFREMLAAVQVERLGTLANISKRSPFFRHSAKNSVSTLCGSFKICSRVPIFNGRRLSRIIRGREILAMFQREGVLQELEKSLLETLRAAARISVCSIRESESLLKAMVLMERHGYSAIPIVSERCHLTVLEMLTVADIQYLILAQQELRSDHIMNDPALSFVRCVRKRLQPVTPYVFVRDTAGLSEIIAAFVGESSDHPTGVKRVFLTDERGKAKGMLTISKVLEILANAVGTFSRVPAVTRLPSQHPAHNGN</sequence>
<accession>A0A2C6L1M0</accession>
<feature type="domain" description="CBS" evidence="5">
    <location>
        <begin position="1191"/>
        <end position="1253"/>
    </location>
</feature>
<feature type="compositionally biased region" description="Basic and acidic residues" evidence="4">
    <location>
        <begin position="742"/>
        <end position="751"/>
    </location>
</feature>
<feature type="compositionally biased region" description="Polar residues" evidence="4">
    <location>
        <begin position="498"/>
        <end position="510"/>
    </location>
</feature>
<feature type="region of interest" description="Disordered" evidence="4">
    <location>
        <begin position="470"/>
        <end position="689"/>
    </location>
</feature>
<dbReference type="VEuPathDB" id="ToxoDB:CSUI_003658"/>
<feature type="compositionally biased region" description="Polar residues" evidence="4">
    <location>
        <begin position="589"/>
        <end position="599"/>
    </location>
</feature>
<keyword evidence="1" id="KW-0677">Repeat</keyword>
<dbReference type="Pfam" id="PF00571">
    <property type="entry name" value="CBS"/>
    <property type="match status" value="1"/>
</dbReference>
<dbReference type="AlphaFoldDB" id="A0A2C6L1M0"/>
<feature type="compositionally biased region" description="Polar residues" evidence="4">
    <location>
        <begin position="557"/>
        <end position="575"/>
    </location>
</feature>
<dbReference type="InterPro" id="IPR050511">
    <property type="entry name" value="AMPK_gamma/SDS23_families"/>
</dbReference>
<dbReference type="GeneID" id="94427065"/>